<keyword evidence="2" id="KW-1185">Reference proteome</keyword>
<organism evidence="1 2">
    <name type="scientific">Pontibacter oryzae</name>
    <dbReference type="NCBI Taxonomy" id="2304593"/>
    <lineage>
        <taxon>Bacteria</taxon>
        <taxon>Pseudomonadati</taxon>
        <taxon>Bacteroidota</taxon>
        <taxon>Cytophagia</taxon>
        <taxon>Cytophagales</taxon>
        <taxon>Hymenobacteraceae</taxon>
        <taxon>Pontibacter</taxon>
    </lineage>
</organism>
<evidence type="ECO:0000313" key="2">
    <source>
        <dbReference type="Proteomes" id="UP000266005"/>
    </source>
</evidence>
<evidence type="ECO:0008006" key="3">
    <source>
        <dbReference type="Google" id="ProtNLM"/>
    </source>
</evidence>
<evidence type="ECO:0000313" key="1">
    <source>
        <dbReference type="EMBL" id="RIJ37029.1"/>
    </source>
</evidence>
<gene>
    <name evidence="1" type="ORF">D1627_14565</name>
</gene>
<dbReference type="EMBL" id="QWGE01000004">
    <property type="protein sequence ID" value="RIJ37029.1"/>
    <property type="molecule type" value="Genomic_DNA"/>
</dbReference>
<reference evidence="2" key="1">
    <citation type="submission" date="2018-08" db="EMBL/GenBank/DDBJ databases">
        <title>Mucilaginibacter sp. MYSH2.</title>
        <authorList>
            <person name="Seo T."/>
        </authorList>
    </citation>
    <scope>NUCLEOTIDE SEQUENCE [LARGE SCALE GENOMIC DNA]</scope>
    <source>
        <strain evidence="2">KIRAN</strain>
    </source>
</reference>
<dbReference type="Proteomes" id="UP000266005">
    <property type="component" value="Unassembled WGS sequence"/>
</dbReference>
<accession>A0A399S3J0</accession>
<protein>
    <recommendedName>
        <fullName evidence="3">DUF3575 domain-containing protein</fullName>
    </recommendedName>
</protein>
<sequence length="203" mass="23653">MSFIAKAQDTLRHEPPTARQDYKIELSADVMWLINDNLTPTVLLKIHKNLSNTAYRLRLGADYTEHINAPGPPTHIYPMSKTHLELFVSVGKEWQLDYDNFRINYGADLYTNYWLYRSEHQSTDAINFLPRQHNLELGLSPFIGAQYFVHKNISLALENHFRIGYNQEKISYVNNDNQLDTSTTKFLKAKLLPLHTISLNFHF</sequence>
<proteinExistence type="predicted"/>
<name>A0A399S3J0_9BACT</name>
<comment type="caution">
    <text evidence="1">The sequence shown here is derived from an EMBL/GenBank/DDBJ whole genome shotgun (WGS) entry which is preliminary data.</text>
</comment>
<dbReference type="AlphaFoldDB" id="A0A399S3J0"/>